<dbReference type="SUPFAM" id="SSF143975">
    <property type="entry name" value="IlvD/EDD N-terminal domain-like"/>
    <property type="match status" value="1"/>
</dbReference>
<feature type="binding site" evidence="9">
    <location>
        <position position="223"/>
    </location>
    <ligand>
        <name>[4Fe-4S] cluster</name>
        <dbReference type="ChEBI" id="CHEBI:49883"/>
    </ligand>
</feature>
<dbReference type="PROSITE" id="PS00886">
    <property type="entry name" value="ILVD_EDD_1"/>
    <property type="match status" value="1"/>
</dbReference>
<sequence>MALHSVVQAVTDRIVKRSRPSRGAYLAHLDAARVQGVQRSTLSCTNLAHGFAAFPANDKLKLKETKKPSIAIVSSYNDMLSAHQPFHYFPEVIKQAVRDVGAVAQFAGGTPAMCDGVTQGQPGMELSLFSRDTIAMSTAIALSHNMFDAGLYLGVCDKIVPGLLIGALHFGHLPAIFVPAGPMTSGISNKEKARIRQLYAQGKATREELLECEMGSYHGAGTCTFYGTANSNQVLMEFMGLHMPGAAFITPGTPLRDALTVAASQRAVAITQQNGNYIPVGHVVDEKSIVNAVVGLLATGGSTNHTLHLVAIARAAGIVIDWDDFNELSAVVPLLARIYPNGDADVNHFNAAGGPGFVMRELLDAGLLHEDVNTILGNGLRAHCAEPFLDDDKLYWKDSPAVSGDLDVLRPASAPFAPDGGMILVKGNLGRAVMKVSAVKEQHRVVEAPALTFNSQEDFMHAYQAGRLDRDFVAVLRFQGPRANGMPELHALTPALANLQDAGRHVALVTDGRMSGASGKVPSAIHVSPEILAGGPLGLVRDGDIIRLDAGMGTLQALVPDAVWHARAQATADMSPSHIGMGRELFSMFRHVVGPAEQGAATFPLPSPMSTTVPLHEGVDSGDIMPGSDEDFLVKAAP</sequence>
<dbReference type="InterPro" id="IPR000581">
    <property type="entry name" value="ILV_EDD_N"/>
</dbReference>
<dbReference type="PANTHER" id="PTHR43661">
    <property type="entry name" value="D-XYLONATE DEHYDRATASE"/>
    <property type="match status" value="1"/>
</dbReference>
<dbReference type="Gene3D" id="3.50.30.80">
    <property type="entry name" value="IlvD/EDD C-terminal domain-like"/>
    <property type="match status" value="1"/>
</dbReference>
<dbReference type="GO" id="GO:0019521">
    <property type="term" value="P:D-gluconate metabolic process"/>
    <property type="evidence" value="ECO:0007669"/>
    <property type="project" value="UniProtKB-KW"/>
</dbReference>
<dbReference type="GO" id="GO:0046872">
    <property type="term" value="F:metal ion binding"/>
    <property type="evidence" value="ECO:0007669"/>
    <property type="project" value="UniProtKB-KW"/>
</dbReference>
<dbReference type="GO" id="GO:0004456">
    <property type="term" value="F:phosphogluconate dehydratase activity"/>
    <property type="evidence" value="ECO:0007669"/>
    <property type="project" value="UniProtKB-UniRule"/>
</dbReference>
<dbReference type="GO" id="GO:0005829">
    <property type="term" value="C:cytosol"/>
    <property type="evidence" value="ECO:0007669"/>
    <property type="project" value="TreeGrafter"/>
</dbReference>
<dbReference type="InterPro" id="IPR004786">
    <property type="entry name" value="6-phosphgluc_deHydtase"/>
</dbReference>
<dbReference type="Proteomes" id="UP000230390">
    <property type="component" value="Unassembled WGS sequence"/>
</dbReference>
<name>A0A2G8TBR9_9BURK</name>
<keyword evidence="8 9" id="KW-0119">Carbohydrate metabolism</keyword>
<comment type="cofactor">
    <cofactor evidence="9">
        <name>[4Fe-4S] cluster</name>
        <dbReference type="ChEBI" id="CHEBI:49883"/>
    </cofactor>
    <text evidence="9">Binds 1 [4Fe-4S] cluster.</text>
</comment>
<dbReference type="NCBIfam" id="TIGR01196">
    <property type="entry name" value="edd"/>
    <property type="match status" value="1"/>
</dbReference>
<feature type="binding site" evidence="9">
    <location>
        <position position="156"/>
    </location>
    <ligand>
        <name>[4Fe-4S] cluster</name>
        <dbReference type="ChEBI" id="CHEBI:49883"/>
    </ligand>
</feature>
<evidence type="ECO:0000313" key="13">
    <source>
        <dbReference type="EMBL" id="PIL43434.1"/>
    </source>
</evidence>
<dbReference type="Pfam" id="PF00920">
    <property type="entry name" value="ILVD_EDD_N"/>
    <property type="match status" value="1"/>
</dbReference>
<evidence type="ECO:0000256" key="10">
    <source>
        <dbReference type="NCBIfam" id="TIGR01196"/>
    </source>
</evidence>
<comment type="pathway">
    <text evidence="9">Carbohydrate metabolism; Entner-Doudoroff pathway.</text>
</comment>
<comment type="caution">
    <text evidence="13">The sequence shown here is derived from an EMBL/GenBank/DDBJ whole genome shotgun (WGS) entry which is preliminary data.</text>
</comment>
<reference evidence="13 14" key="1">
    <citation type="submission" date="2017-10" db="EMBL/GenBank/DDBJ databases">
        <title>Massilia psychrophilum sp. nov., a novel purple-pigmented bacterium isolated from Tianshan glacier, Xinjiang Municipality, China.</title>
        <authorList>
            <person name="Wang H."/>
        </authorList>
    </citation>
    <scope>NUCLEOTIDE SEQUENCE [LARGE SCALE GENOMIC DNA]</scope>
    <source>
        <strain evidence="13 14">JCM 30074</strain>
    </source>
</reference>
<evidence type="ECO:0000259" key="11">
    <source>
        <dbReference type="Pfam" id="PF00920"/>
    </source>
</evidence>
<dbReference type="InterPro" id="IPR037237">
    <property type="entry name" value="IlvD/EDD_N"/>
</dbReference>
<dbReference type="InterPro" id="IPR056740">
    <property type="entry name" value="ILV_EDD_C"/>
</dbReference>
<dbReference type="GO" id="GO:0051539">
    <property type="term" value="F:4 iron, 4 sulfur cluster binding"/>
    <property type="evidence" value="ECO:0007669"/>
    <property type="project" value="UniProtKB-UniRule"/>
</dbReference>
<feature type="domain" description="Dihydroxy-acid/6-phosphogluconate dehydratase N-terminal" evidence="11">
    <location>
        <begin position="67"/>
        <end position="381"/>
    </location>
</feature>
<comment type="catalytic activity">
    <reaction evidence="9">
        <text>6-phospho-D-gluconate = 2-dehydro-3-deoxy-6-phospho-D-gluconate + H2O</text>
        <dbReference type="Rhea" id="RHEA:17277"/>
        <dbReference type="ChEBI" id="CHEBI:15377"/>
        <dbReference type="ChEBI" id="CHEBI:57569"/>
        <dbReference type="ChEBI" id="CHEBI:58759"/>
        <dbReference type="EC" id="4.2.1.12"/>
    </reaction>
</comment>
<dbReference type="UniPathway" id="UPA00226"/>
<dbReference type="EC" id="4.2.1.12" evidence="9 10"/>
<proteinExistence type="inferred from homology"/>
<dbReference type="SUPFAM" id="SSF52016">
    <property type="entry name" value="LeuD/IlvD-like"/>
    <property type="match status" value="1"/>
</dbReference>
<organism evidence="13 14">
    <name type="scientific">Massilia eurypsychrophila</name>
    <dbReference type="NCBI Taxonomy" id="1485217"/>
    <lineage>
        <taxon>Bacteria</taxon>
        <taxon>Pseudomonadati</taxon>
        <taxon>Pseudomonadota</taxon>
        <taxon>Betaproteobacteria</taxon>
        <taxon>Burkholderiales</taxon>
        <taxon>Oxalobacteraceae</taxon>
        <taxon>Telluria group</taxon>
        <taxon>Massilia</taxon>
    </lineage>
</organism>
<dbReference type="InterPro" id="IPR042096">
    <property type="entry name" value="Dihydro-acid_dehy_C"/>
</dbReference>
<gene>
    <name evidence="9" type="primary">edd</name>
    <name evidence="13" type="ORF">CR105_19475</name>
</gene>
<dbReference type="PANTHER" id="PTHR43661:SF1">
    <property type="entry name" value="PHOSPHOGLUCONATE DEHYDRATASE"/>
    <property type="match status" value="1"/>
</dbReference>
<evidence type="ECO:0000256" key="7">
    <source>
        <dbReference type="ARBA" id="ARBA00023239"/>
    </source>
</evidence>
<keyword evidence="2 9" id="KW-0004">4Fe-4S</keyword>
<evidence type="ECO:0000256" key="9">
    <source>
        <dbReference type="HAMAP-Rule" id="MF_02094"/>
    </source>
</evidence>
<evidence type="ECO:0000256" key="5">
    <source>
        <dbReference type="ARBA" id="ARBA00023014"/>
    </source>
</evidence>
<dbReference type="HAMAP" id="MF_02094">
    <property type="entry name" value="Edd"/>
    <property type="match status" value="1"/>
</dbReference>
<dbReference type="AlphaFoldDB" id="A0A2G8TBR9"/>
<dbReference type="EMBL" id="PDOC01000014">
    <property type="protein sequence ID" value="PIL43434.1"/>
    <property type="molecule type" value="Genomic_DNA"/>
</dbReference>
<dbReference type="InterPro" id="IPR020558">
    <property type="entry name" value="DiOHA_6PGluconate_deHydtase_CS"/>
</dbReference>
<evidence type="ECO:0000256" key="2">
    <source>
        <dbReference type="ARBA" id="ARBA00022485"/>
    </source>
</evidence>
<keyword evidence="6 9" id="KW-0311">Gluconate utilization</keyword>
<keyword evidence="3 9" id="KW-0479">Metal-binding</keyword>
<keyword evidence="4 9" id="KW-0408">Iron</keyword>
<comment type="function">
    <text evidence="9">Catalyzes the dehydration of 6-phospho-D-gluconate to 2-dehydro-3-deoxy-6-phospho-D-gluconate.</text>
</comment>
<keyword evidence="5 9" id="KW-0411">Iron-sulfur</keyword>
<feature type="domain" description="Dihydroxy-acid/6-phosphogluconate dehydratase C-terminal" evidence="12">
    <location>
        <begin position="407"/>
        <end position="600"/>
    </location>
</feature>
<dbReference type="Pfam" id="PF24877">
    <property type="entry name" value="ILV_EDD_C"/>
    <property type="match status" value="1"/>
</dbReference>
<evidence type="ECO:0000256" key="1">
    <source>
        <dbReference type="ARBA" id="ARBA00006486"/>
    </source>
</evidence>
<evidence type="ECO:0000256" key="4">
    <source>
        <dbReference type="ARBA" id="ARBA00023004"/>
    </source>
</evidence>
<evidence type="ECO:0000313" key="14">
    <source>
        <dbReference type="Proteomes" id="UP000230390"/>
    </source>
</evidence>
<protein>
    <recommendedName>
        <fullName evidence="9 10">Phosphogluconate dehydratase</fullName>
        <ecNumber evidence="9 10">4.2.1.12</ecNumber>
    </recommendedName>
</protein>
<dbReference type="RefSeq" id="WP_099791247.1">
    <property type="nucleotide sequence ID" value="NZ_JBHLYV010000099.1"/>
</dbReference>
<evidence type="ECO:0000256" key="3">
    <source>
        <dbReference type="ARBA" id="ARBA00022723"/>
    </source>
</evidence>
<evidence type="ECO:0000256" key="8">
    <source>
        <dbReference type="ARBA" id="ARBA00023277"/>
    </source>
</evidence>
<dbReference type="GO" id="GO:0009255">
    <property type="term" value="P:Entner-Doudoroff pathway through 6-phosphogluconate"/>
    <property type="evidence" value="ECO:0007669"/>
    <property type="project" value="UniProtKB-UniRule"/>
</dbReference>
<keyword evidence="14" id="KW-1185">Reference proteome</keyword>
<evidence type="ECO:0000256" key="6">
    <source>
        <dbReference type="ARBA" id="ARBA00023064"/>
    </source>
</evidence>
<keyword evidence="7 9" id="KW-0456">Lyase</keyword>
<accession>A0A2G8TBR9</accession>
<dbReference type="PROSITE" id="PS00887">
    <property type="entry name" value="ILVD_EDD_2"/>
    <property type="match status" value="1"/>
</dbReference>
<comment type="similarity">
    <text evidence="1 9">Belongs to the IlvD/Edd family.</text>
</comment>
<dbReference type="OrthoDB" id="9807077at2"/>
<evidence type="ECO:0000259" key="12">
    <source>
        <dbReference type="Pfam" id="PF24877"/>
    </source>
</evidence>